<dbReference type="Pfam" id="PF02362">
    <property type="entry name" value="B3"/>
    <property type="match status" value="2"/>
</dbReference>
<keyword evidence="10" id="KW-1185">Reference proteome</keyword>
<dbReference type="GO" id="GO:0003677">
    <property type="term" value="F:DNA binding"/>
    <property type="evidence" value="ECO:0007669"/>
    <property type="project" value="UniProtKB-KW"/>
</dbReference>
<dbReference type="Gene3D" id="2.40.330.10">
    <property type="entry name" value="DNA-binding pseudobarrel domain"/>
    <property type="match status" value="2"/>
</dbReference>
<reference evidence="8 10" key="2">
    <citation type="journal article" date="2014" name="BMC Genomics">
        <title>An improved genome release (version Mt4.0) for the model legume Medicago truncatula.</title>
        <authorList>
            <person name="Tang H."/>
            <person name="Krishnakumar V."/>
            <person name="Bidwell S."/>
            <person name="Rosen B."/>
            <person name="Chan A."/>
            <person name="Zhou S."/>
            <person name="Gentzbittel L."/>
            <person name="Childs K.L."/>
            <person name="Yandell M."/>
            <person name="Gundlach H."/>
            <person name="Mayer K.F."/>
            <person name="Schwartz D.C."/>
            <person name="Town C.D."/>
        </authorList>
    </citation>
    <scope>GENOME REANNOTATION</scope>
    <source>
        <strain evidence="8">A17</strain>
        <strain evidence="9 10">cv. Jemalong A17</strain>
    </source>
</reference>
<organism evidence="8 10">
    <name type="scientific">Medicago truncatula</name>
    <name type="common">Barrel medic</name>
    <name type="synonym">Medicago tribuloides</name>
    <dbReference type="NCBI Taxonomy" id="3880"/>
    <lineage>
        <taxon>Eukaryota</taxon>
        <taxon>Viridiplantae</taxon>
        <taxon>Streptophyta</taxon>
        <taxon>Embryophyta</taxon>
        <taxon>Tracheophyta</taxon>
        <taxon>Spermatophyta</taxon>
        <taxon>Magnoliopsida</taxon>
        <taxon>eudicotyledons</taxon>
        <taxon>Gunneridae</taxon>
        <taxon>Pentapetalae</taxon>
        <taxon>rosids</taxon>
        <taxon>fabids</taxon>
        <taxon>Fabales</taxon>
        <taxon>Fabaceae</taxon>
        <taxon>Papilionoideae</taxon>
        <taxon>50 kb inversion clade</taxon>
        <taxon>NPAAA clade</taxon>
        <taxon>Hologalegina</taxon>
        <taxon>IRL clade</taxon>
        <taxon>Trifolieae</taxon>
        <taxon>Medicago</taxon>
    </lineage>
</organism>
<gene>
    <name evidence="8" type="ordered locus">MTR_6g043890</name>
</gene>
<reference evidence="9" key="3">
    <citation type="submission" date="2015-04" db="UniProtKB">
        <authorList>
            <consortium name="EnsemblPlants"/>
        </authorList>
    </citation>
    <scope>IDENTIFICATION</scope>
    <source>
        <strain evidence="9">cv. Jemalong A17</strain>
    </source>
</reference>
<dbReference type="AlphaFoldDB" id="A0A072UAG2"/>
<dbReference type="EMBL" id="CM001222">
    <property type="protein sequence ID" value="KEH26078.1"/>
    <property type="molecule type" value="Genomic_DNA"/>
</dbReference>
<dbReference type="PANTHER" id="PTHR31920">
    <property type="entry name" value="B3 DOMAIN-CONTAINING"/>
    <property type="match status" value="1"/>
</dbReference>
<dbReference type="PROSITE" id="PS50863">
    <property type="entry name" value="B3"/>
    <property type="match status" value="2"/>
</dbReference>
<keyword evidence="4" id="KW-0804">Transcription</keyword>
<dbReference type="SMART" id="SM01019">
    <property type="entry name" value="B3"/>
    <property type="match status" value="2"/>
</dbReference>
<accession>A0A072UAG2</accession>
<evidence type="ECO:0000313" key="8">
    <source>
        <dbReference type="EMBL" id="KEH26078.1"/>
    </source>
</evidence>
<sequence>MSSQELEHQNNGVHFFKIILASILQEGKLRVPINFARRHWHGITNPVTLRLPTMAQMNVTWEKTSDYDVWFCNGWKEFANYLSLRDSQLLVFRYRKKSLFDVIVFGKCGLEIKYPLRETCDGSLKVTEDPSSSPGKRRKSPSPCVKVCKKMKINPEEQKESKHEKKIFQSQAKFHNFKDMNNGNSRDDIKEKSKVLYEKVNEKFSHDKDFFACMIKKTHIERDLLVIPTEFVKTHMHMMEEGNAILFVDQDRTWNVDLDLTLNKQFALTSGWSEFCAHNNLKFGDVCAFLLHKCKTTGWLEFLKDCYLKEGDTCLLKMVEKACLCLILQFQEEAAKLDCVSC</sequence>
<dbReference type="STRING" id="3880.A0A072UAG2"/>
<evidence type="ECO:0000259" key="7">
    <source>
        <dbReference type="PROSITE" id="PS50863"/>
    </source>
</evidence>
<keyword evidence="3 8" id="KW-0238">DNA-binding</keyword>
<dbReference type="CDD" id="cd10017">
    <property type="entry name" value="B3_DNA"/>
    <property type="match status" value="2"/>
</dbReference>
<name>A0A072UAG2_MEDTR</name>
<dbReference type="InterPro" id="IPR015300">
    <property type="entry name" value="DNA-bd_pseudobarrel_sf"/>
</dbReference>
<keyword evidence="5" id="KW-0539">Nucleus</keyword>
<evidence type="ECO:0000256" key="5">
    <source>
        <dbReference type="ARBA" id="ARBA00023242"/>
    </source>
</evidence>
<protein>
    <submittedName>
        <fullName evidence="8">B3 DNA-binding domain protein</fullName>
    </submittedName>
</protein>
<feature type="domain" description="TF-B3" evidence="7">
    <location>
        <begin position="210"/>
        <end position="306"/>
    </location>
</feature>
<comment type="subcellular location">
    <subcellularLocation>
        <location evidence="1">Nucleus</location>
    </subcellularLocation>
</comment>
<dbReference type="InterPro" id="IPR003340">
    <property type="entry name" value="B3_DNA-bd"/>
</dbReference>
<proteinExistence type="predicted"/>
<evidence type="ECO:0000256" key="2">
    <source>
        <dbReference type="ARBA" id="ARBA00023015"/>
    </source>
</evidence>
<dbReference type="InterPro" id="IPR050655">
    <property type="entry name" value="Plant_B3_domain"/>
</dbReference>
<evidence type="ECO:0000313" key="9">
    <source>
        <dbReference type="EnsemblPlants" id="KEH26078"/>
    </source>
</evidence>
<feature type="domain" description="TF-B3" evidence="7">
    <location>
        <begin position="14"/>
        <end position="108"/>
    </location>
</feature>
<evidence type="ECO:0000256" key="6">
    <source>
        <dbReference type="SAM" id="MobiDB-lite"/>
    </source>
</evidence>
<dbReference type="Proteomes" id="UP000002051">
    <property type="component" value="Chromosome 6"/>
</dbReference>
<evidence type="ECO:0000256" key="4">
    <source>
        <dbReference type="ARBA" id="ARBA00023163"/>
    </source>
</evidence>
<dbReference type="HOGENOM" id="CLU_015069_1_1_1"/>
<dbReference type="EnsemblPlants" id="KEH26078">
    <property type="protein sequence ID" value="KEH26078"/>
    <property type="gene ID" value="MTR_6g043890"/>
</dbReference>
<dbReference type="GO" id="GO:0005634">
    <property type="term" value="C:nucleus"/>
    <property type="evidence" value="ECO:0007669"/>
    <property type="project" value="UniProtKB-SubCell"/>
</dbReference>
<dbReference type="SUPFAM" id="SSF101936">
    <property type="entry name" value="DNA-binding pseudobarrel domain"/>
    <property type="match status" value="2"/>
</dbReference>
<keyword evidence="2" id="KW-0805">Transcription regulation</keyword>
<feature type="region of interest" description="Disordered" evidence="6">
    <location>
        <begin position="123"/>
        <end position="143"/>
    </location>
</feature>
<reference evidence="8 10" key="1">
    <citation type="journal article" date="2011" name="Nature">
        <title>The Medicago genome provides insight into the evolution of rhizobial symbioses.</title>
        <authorList>
            <person name="Young N.D."/>
            <person name="Debelle F."/>
            <person name="Oldroyd G.E."/>
            <person name="Geurts R."/>
            <person name="Cannon S.B."/>
            <person name="Udvardi M.K."/>
            <person name="Benedito V.A."/>
            <person name="Mayer K.F."/>
            <person name="Gouzy J."/>
            <person name="Schoof H."/>
            <person name="Van de Peer Y."/>
            <person name="Proost S."/>
            <person name="Cook D.R."/>
            <person name="Meyers B.C."/>
            <person name="Spannagl M."/>
            <person name="Cheung F."/>
            <person name="De Mita S."/>
            <person name="Krishnakumar V."/>
            <person name="Gundlach H."/>
            <person name="Zhou S."/>
            <person name="Mudge J."/>
            <person name="Bharti A.K."/>
            <person name="Murray J.D."/>
            <person name="Naoumkina M.A."/>
            <person name="Rosen B."/>
            <person name="Silverstein K.A."/>
            <person name="Tang H."/>
            <person name="Rombauts S."/>
            <person name="Zhao P.X."/>
            <person name="Zhou P."/>
            <person name="Barbe V."/>
            <person name="Bardou P."/>
            <person name="Bechner M."/>
            <person name="Bellec A."/>
            <person name="Berger A."/>
            <person name="Berges H."/>
            <person name="Bidwell S."/>
            <person name="Bisseling T."/>
            <person name="Choisne N."/>
            <person name="Couloux A."/>
            <person name="Denny R."/>
            <person name="Deshpande S."/>
            <person name="Dai X."/>
            <person name="Doyle J.J."/>
            <person name="Dudez A.M."/>
            <person name="Farmer A.D."/>
            <person name="Fouteau S."/>
            <person name="Franken C."/>
            <person name="Gibelin C."/>
            <person name="Gish J."/>
            <person name="Goldstein S."/>
            <person name="Gonzalez A.J."/>
            <person name="Green P.J."/>
            <person name="Hallab A."/>
            <person name="Hartog M."/>
            <person name="Hua A."/>
            <person name="Humphray S.J."/>
            <person name="Jeong D.H."/>
            <person name="Jing Y."/>
            <person name="Jocker A."/>
            <person name="Kenton S.M."/>
            <person name="Kim D.J."/>
            <person name="Klee K."/>
            <person name="Lai H."/>
            <person name="Lang C."/>
            <person name="Lin S."/>
            <person name="Macmil S.L."/>
            <person name="Magdelenat G."/>
            <person name="Matthews L."/>
            <person name="McCorrison J."/>
            <person name="Monaghan E.L."/>
            <person name="Mun J.H."/>
            <person name="Najar F.Z."/>
            <person name="Nicholson C."/>
            <person name="Noirot C."/>
            <person name="O'Bleness M."/>
            <person name="Paule C.R."/>
            <person name="Poulain J."/>
            <person name="Prion F."/>
            <person name="Qin B."/>
            <person name="Qu C."/>
            <person name="Retzel E.F."/>
            <person name="Riddle C."/>
            <person name="Sallet E."/>
            <person name="Samain S."/>
            <person name="Samson N."/>
            <person name="Sanders I."/>
            <person name="Saurat O."/>
            <person name="Scarpelli C."/>
            <person name="Schiex T."/>
            <person name="Segurens B."/>
            <person name="Severin A.J."/>
            <person name="Sherrier D.J."/>
            <person name="Shi R."/>
            <person name="Sims S."/>
            <person name="Singer S.R."/>
            <person name="Sinharoy S."/>
            <person name="Sterck L."/>
            <person name="Viollet A."/>
            <person name="Wang B.B."/>
            <person name="Wang K."/>
            <person name="Wang M."/>
            <person name="Wang X."/>
            <person name="Warfsmann J."/>
            <person name="Weissenbach J."/>
            <person name="White D.D."/>
            <person name="White J.D."/>
            <person name="Wiley G.B."/>
            <person name="Wincker P."/>
            <person name="Xing Y."/>
            <person name="Yang L."/>
            <person name="Yao Z."/>
            <person name="Ying F."/>
            <person name="Zhai J."/>
            <person name="Zhou L."/>
            <person name="Zuber A."/>
            <person name="Denarie J."/>
            <person name="Dixon R.A."/>
            <person name="May G.D."/>
            <person name="Schwartz D.C."/>
            <person name="Rogers J."/>
            <person name="Quetier F."/>
            <person name="Town C.D."/>
            <person name="Roe B.A."/>
        </authorList>
    </citation>
    <scope>NUCLEOTIDE SEQUENCE [LARGE SCALE GENOMIC DNA]</scope>
    <source>
        <strain evidence="8">A17</strain>
        <strain evidence="9 10">cv. Jemalong A17</strain>
    </source>
</reference>
<evidence type="ECO:0000313" key="10">
    <source>
        <dbReference type="Proteomes" id="UP000002051"/>
    </source>
</evidence>
<evidence type="ECO:0000256" key="1">
    <source>
        <dbReference type="ARBA" id="ARBA00004123"/>
    </source>
</evidence>
<dbReference type="PANTHER" id="PTHR31920:SF108">
    <property type="entry name" value="B3 DOMAIN-CONTAINING TRANSCRIPTION FACTOR VRN1-LIKE"/>
    <property type="match status" value="1"/>
</dbReference>
<evidence type="ECO:0000256" key="3">
    <source>
        <dbReference type="ARBA" id="ARBA00023125"/>
    </source>
</evidence>